<reference evidence="1 2" key="1">
    <citation type="submission" date="2014-03" db="EMBL/GenBank/DDBJ databases">
        <title>complete genome sequence of Flavobacteriaceae bacterium JBKA-6.</title>
        <authorList>
            <person name="Takano T."/>
            <person name="Nakamura Y."/>
            <person name="Takuma S."/>
            <person name="Yasuike M."/>
            <person name="Matsuyama T."/>
            <person name="Sakai T."/>
            <person name="Fujiwara A."/>
            <person name="Kimoto K."/>
            <person name="Fukuda Y."/>
            <person name="Kondo H."/>
            <person name="Hirono I."/>
            <person name="Nakayasu C."/>
        </authorList>
    </citation>
    <scope>NUCLEOTIDE SEQUENCE [LARGE SCALE GENOMIC DNA]</scope>
    <source>
        <strain evidence="1 2">JBKA-6</strain>
    </source>
</reference>
<protein>
    <submittedName>
        <fullName evidence="1">Uncharacterized protein</fullName>
    </submittedName>
</protein>
<keyword evidence="2" id="KW-1185">Reference proteome</keyword>
<proteinExistence type="predicted"/>
<accession>A0A1J1DZE9</accession>
<organism evidence="1 2">
    <name type="scientific">Ichthyobacterium seriolicida</name>
    <dbReference type="NCBI Taxonomy" id="242600"/>
    <lineage>
        <taxon>Bacteria</taxon>
        <taxon>Pseudomonadati</taxon>
        <taxon>Bacteroidota</taxon>
        <taxon>Flavobacteriia</taxon>
        <taxon>Flavobacteriales</taxon>
        <taxon>Ichthyobacteriaceae</taxon>
        <taxon>Ichthyobacterium</taxon>
    </lineage>
</organism>
<dbReference type="KEGG" id="ise:JBKA6_1252"/>
<evidence type="ECO:0000313" key="1">
    <source>
        <dbReference type="EMBL" id="BAV95265.1"/>
    </source>
</evidence>
<dbReference type="EMBL" id="AP014564">
    <property type="protein sequence ID" value="BAV95265.1"/>
    <property type="molecule type" value="Genomic_DNA"/>
</dbReference>
<dbReference type="Proteomes" id="UP000243197">
    <property type="component" value="Chromosome"/>
</dbReference>
<gene>
    <name evidence="1" type="ORF">JBKA6_1252</name>
</gene>
<sequence>MLSKNIVNRCYGNKITKLQNSHIYTNNIAAINNSGLSKKNQIEIFLLKK</sequence>
<name>A0A1J1DZE9_9FLAO</name>
<evidence type="ECO:0000313" key="2">
    <source>
        <dbReference type="Proteomes" id="UP000243197"/>
    </source>
</evidence>
<dbReference type="AlphaFoldDB" id="A0A1J1DZE9"/>